<gene>
    <name evidence="5" type="primary">nucH</name>
    <name evidence="5" type="ORF">AW11_03427</name>
</gene>
<organism evidence="5 6">
    <name type="scientific">Accumulibacter regalis</name>
    <dbReference type="NCBI Taxonomy" id="522306"/>
    <lineage>
        <taxon>Bacteria</taxon>
        <taxon>Pseudomonadati</taxon>
        <taxon>Pseudomonadota</taxon>
        <taxon>Betaproteobacteria</taxon>
        <taxon>Candidatus Accumulibacter</taxon>
    </lineage>
</organism>
<dbReference type="Proteomes" id="UP000022141">
    <property type="component" value="Unassembled WGS sequence"/>
</dbReference>
<dbReference type="STRING" id="1454004.AW11_03427"/>
<keyword evidence="1" id="KW-0540">Nuclease</keyword>
<keyword evidence="2" id="KW-0255">Endonuclease</keyword>
<dbReference type="Pfam" id="PF00565">
    <property type="entry name" value="SNase"/>
    <property type="match status" value="1"/>
</dbReference>
<sequence>MKQADLVRYSIRDLQDFRATRRLATLLSCLLLLFILPTQAATLTGTVVSIADGDTITVLDADREQHKIRIAGVDCPEKAQPFGQRSKQSMSALVFGKEVDVQWNKRDRYRRIIGKVMVAAPSCRATLCPKTLDAGLTQLTLGLAWRYRKYAKDQSSEDAGRYEFAEQEAREKRVGLWADRHPVPPWDWRKGER</sequence>
<proteinExistence type="predicted"/>
<dbReference type="EMBL" id="JEMY01000053">
    <property type="protein sequence ID" value="EXI85599.1"/>
    <property type="molecule type" value="Genomic_DNA"/>
</dbReference>
<evidence type="ECO:0000313" key="5">
    <source>
        <dbReference type="EMBL" id="EXI85599.1"/>
    </source>
</evidence>
<dbReference type="AlphaFoldDB" id="A0A011R347"/>
<evidence type="ECO:0000313" key="6">
    <source>
        <dbReference type="Proteomes" id="UP000022141"/>
    </source>
</evidence>
<protein>
    <submittedName>
        <fullName evidence="5">Thermonuclease</fullName>
        <ecNumber evidence="5">3.1.31.1</ecNumber>
    </submittedName>
</protein>
<name>A0A011R347_ACCRE</name>
<evidence type="ECO:0000259" key="4">
    <source>
        <dbReference type="PROSITE" id="PS50830"/>
    </source>
</evidence>
<dbReference type="eggNOG" id="COG1525">
    <property type="taxonomic scope" value="Bacteria"/>
</dbReference>
<dbReference type="GO" id="GO:0003676">
    <property type="term" value="F:nucleic acid binding"/>
    <property type="evidence" value="ECO:0007669"/>
    <property type="project" value="InterPro"/>
</dbReference>
<accession>A0A011R347</accession>
<evidence type="ECO:0000256" key="1">
    <source>
        <dbReference type="ARBA" id="ARBA00022722"/>
    </source>
</evidence>
<dbReference type="Gene3D" id="2.40.50.90">
    <property type="match status" value="1"/>
</dbReference>
<keyword evidence="6" id="KW-1185">Reference proteome</keyword>
<reference evidence="5" key="1">
    <citation type="submission" date="2014-02" db="EMBL/GenBank/DDBJ databases">
        <title>Expanding our view of genomic diversity in Candidatus Accumulibacter clades.</title>
        <authorList>
            <person name="Skennerton C.T."/>
            <person name="Barr J.J."/>
            <person name="Slater F.R."/>
            <person name="Bond P.L."/>
            <person name="Tyson G.W."/>
        </authorList>
    </citation>
    <scope>NUCLEOTIDE SEQUENCE [LARGE SCALE GENOMIC DNA]</scope>
</reference>
<keyword evidence="3 5" id="KW-0378">Hydrolase</keyword>
<dbReference type="GO" id="GO:1990599">
    <property type="term" value="F:3' overhang single-stranded DNA endodeoxyribonuclease activity"/>
    <property type="evidence" value="ECO:0007669"/>
    <property type="project" value="UniProtKB-EC"/>
</dbReference>
<dbReference type="InterPro" id="IPR035437">
    <property type="entry name" value="SNase_OB-fold_sf"/>
</dbReference>
<dbReference type="EC" id="3.1.31.1" evidence="5"/>
<dbReference type="PATRIC" id="fig|1454004.3.peg.3526"/>
<dbReference type="InterPro" id="IPR016071">
    <property type="entry name" value="Staphylococal_nuclease_OB-fold"/>
</dbReference>
<evidence type="ECO:0000256" key="2">
    <source>
        <dbReference type="ARBA" id="ARBA00022759"/>
    </source>
</evidence>
<dbReference type="PROSITE" id="PS01123">
    <property type="entry name" value="TNASE_1"/>
    <property type="match status" value="1"/>
</dbReference>
<dbReference type="PROSITE" id="PS50830">
    <property type="entry name" value="TNASE_3"/>
    <property type="match status" value="1"/>
</dbReference>
<feature type="domain" description="TNase-like" evidence="4">
    <location>
        <begin position="41"/>
        <end position="179"/>
    </location>
</feature>
<dbReference type="PANTHER" id="PTHR12302:SF3">
    <property type="entry name" value="SERINE_THREONINE-PROTEIN KINASE 31"/>
    <property type="match status" value="1"/>
</dbReference>
<dbReference type="PANTHER" id="PTHR12302">
    <property type="entry name" value="EBNA2 BINDING PROTEIN P100"/>
    <property type="match status" value="1"/>
</dbReference>
<evidence type="ECO:0000256" key="3">
    <source>
        <dbReference type="ARBA" id="ARBA00022801"/>
    </source>
</evidence>
<dbReference type="InterPro" id="IPR002071">
    <property type="entry name" value="Thermonucl_AS"/>
</dbReference>
<dbReference type="SMART" id="SM00318">
    <property type="entry name" value="SNc"/>
    <property type="match status" value="1"/>
</dbReference>
<dbReference type="SUPFAM" id="SSF50199">
    <property type="entry name" value="Staphylococcal nuclease"/>
    <property type="match status" value="1"/>
</dbReference>
<comment type="caution">
    <text evidence="5">The sequence shown here is derived from an EMBL/GenBank/DDBJ whole genome shotgun (WGS) entry which is preliminary data.</text>
</comment>